<dbReference type="Pfam" id="PF01171">
    <property type="entry name" value="ATP_bind_3"/>
    <property type="match status" value="1"/>
</dbReference>
<evidence type="ECO:0000256" key="3">
    <source>
        <dbReference type="ARBA" id="ARBA00022694"/>
    </source>
</evidence>
<reference evidence="10 11" key="1">
    <citation type="submission" date="2019-03" db="EMBL/GenBank/DDBJ databases">
        <title>Genomic Encyclopedia of Type Strains, Phase IV (KMG-IV): sequencing the most valuable type-strain genomes for metagenomic binning, comparative biology and taxonomic classification.</title>
        <authorList>
            <person name="Goeker M."/>
        </authorList>
    </citation>
    <scope>NUCLEOTIDE SEQUENCE [LARGE SCALE GENOMIC DNA]</scope>
    <source>
        <strain evidence="10 11">DSM 24591</strain>
    </source>
</reference>
<evidence type="ECO:0000256" key="7">
    <source>
        <dbReference type="HAMAP-Rule" id="MF_01161"/>
    </source>
</evidence>
<dbReference type="Gene3D" id="3.40.50.620">
    <property type="entry name" value="HUPs"/>
    <property type="match status" value="1"/>
</dbReference>
<dbReference type="Proteomes" id="UP000295525">
    <property type="component" value="Unassembled WGS sequence"/>
</dbReference>
<dbReference type="PANTHER" id="PTHR43033">
    <property type="entry name" value="TRNA(ILE)-LYSIDINE SYNTHASE-RELATED"/>
    <property type="match status" value="1"/>
</dbReference>
<dbReference type="SUPFAM" id="SSF52402">
    <property type="entry name" value="Adenine nucleotide alpha hydrolases-like"/>
    <property type="match status" value="1"/>
</dbReference>
<comment type="function">
    <text evidence="7">Ligates lysine onto the cytidine present at position 34 of the AUA codon-specific tRNA(Ile) that contains the anticodon CAU, in an ATP-dependent manner. Cytidine is converted to lysidine, thus changing the amino acid specificity of the tRNA from methionine to isoleucine.</text>
</comment>
<comment type="catalytic activity">
    <reaction evidence="6 7">
        <text>cytidine(34) in tRNA(Ile2) + L-lysine + ATP = lysidine(34) in tRNA(Ile2) + AMP + diphosphate + H(+)</text>
        <dbReference type="Rhea" id="RHEA:43744"/>
        <dbReference type="Rhea" id="RHEA-COMP:10625"/>
        <dbReference type="Rhea" id="RHEA-COMP:10670"/>
        <dbReference type="ChEBI" id="CHEBI:15378"/>
        <dbReference type="ChEBI" id="CHEBI:30616"/>
        <dbReference type="ChEBI" id="CHEBI:32551"/>
        <dbReference type="ChEBI" id="CHEBI:33019"/>
        <dbReference type="ChEBI" id="CHEBI:82748"/>
        <dbReference type="ChEBI" id="CHEBI:83665"/>
        <dbReference type="ChEBI" id="CHEBI:456215"/>
        <dbReference type="EC" id="6.3.4.19"/>
    </reaction>
</comment>
<evidence type="ECO:0000256" key="6">
    <source>
        <dbReference type="ARBA" id="ARBA00048539"/>
    </source>
</evidence>
<dbReference type="InterPro" id="IPR015262">
    <property type="entry name" value="tRNA_Ile_lys_synt_subst-bd"/>
</dbReference>
<gene>
    <name evidence="7" type="primary">tilS</name>
    <name evidence="10" type="ORF">EDC26_103377</name>
</gene>
<keyword evidence="1 7" id="KW-0963">Cytoplasm</keyword>
<dbReference type="InterPro" id="IPR014729">
    <property type="entry name" value="Rossmann-like_a/b/a_fold"/>
</dbReference>
<evidence type="ECO:0000259" key="9">
    <source>
        <dbReference type="Pfam" id="PF09179"/>
    </source>
</evidence>
<dbReference type="PANTHER" id="PTHR43033:SF1">
    <property type="entry name" value="TRNA(ILE)-LYSIDINE SYNTHASE-RELATED"/>
    <property type="match status" value="1"/>
</dbReference>
<comment type="caution">
    <text evidence="10">The sequence shown here is derived from an EMBL/GenBank/DDBJ whole genome shotgun (WGS) entry which is preliminary data.</text>
</comment>
<evidence type="ECO:0000256" key="4">
    <source>
        <dbReference type="ARBA" id="ARBA00022741"/>
    </source>
</evidence>
<sequence length="337" mass="37105">MRSIDLTGFGSTALVDAIARSMAGLPATPGALGVGVSGGADSAMLAVHCTLFARAHAIPLHFFHVHHGLQCVADQWQAHVHDLAWRLDVPCHSIMAQVDVSQGDGMESAARDARYDAFSQLAQLTGVKHIFLAHHRNDQAETVLLRLLRGAGPGGLAAMAPYSNRGGLSYLRPWLDVGRASILMQAKLFFELSGWQAVVDPSNADDRYTRAALRTRLTPELDARWPGWQGNLVRHARLSGEAQQILDEVAAADFALLEPAADRRSFSLAAWRRLSPPRQALVLRYWLALCAQRMPTDARLQDLMRQMRGLHALGHDRQMQVRHGTTTIRCRLGRVML</sequence>
<evidence type="ECO:0000313" key="11">
    <source>
        <dbReference type="Proteomes" id="UP000295525"/>
    </source>
</evidence>
<name>A0A4R3MDY1_9BURK</name>
<keyword evidence="3 7" id="KW-0819">tRNA processing</keyword>
<feature type="domain" description="tRNA(Ile)-lysidine synthase substrate-binding" evidence="9">
    <location>
        <begin position="267"/>
        <end position="335"/>
    </location>
</feature>
<dbReference type="GO" id="GO:0032267">
    <property type="term" value="F:tRNA(Ile)-lysidine synthase activity"/>
    <property type="evidence" value="ECO:0007669"/>
    <property type="project" value="UniProtKB-EC"/>
</dbReference>
<dbReference type="HAMAP" id="MF_01161">
    <property type="entry name" value="tRNA_Ile_lys_synt"/>
    <property type="match status" value="1"/>
</dbReference>
<protein>
    <recommendedName>
        <fullName evidence="7">tRNA(Ile)-lysidine synthase</fullName>
        <ecNumber evidence="7">6.3.4.19</ecNumber>
    </recommendedName>
    <alternativeName>
        <fullName evidence="7">tRNA(Ile)-2-lysyl-cytidine synthase</fullName>
    </alternativeName>
    <alternativeName>
        <fullName evidence="7">tRNA(Ile)-lysidine synthetase</fullName>
    </alternativeName>
</protein>
<comment type="similarity">
    <text evidence="7">Belongs to the tRNA(Ile)-lysidine synthase family.</text>
</comment>
<organism evidence="10 11">
    <name type="scientific">Paralcaligenes ureilyticus</name>
    <dbReference type="NCBI Taxonomy" id="627131"/>
    <lineage>
        <taxon>Bacteria</taxon>
        <taxon>Pseudomonadati</taxon>
        <taxon>Pseudomonadota</taxon>
        <taxon>Betaproteobacteria</taxon>
        <taxon>Burkholderiales</taxon>
        <taxon>Alcaligenaceae</taxon>
        <taxon>Paralcaligenes</taxon>
    </lineage>
</organism>
<dbReference type="GO" id="GO:0006400">
    <property type="term" value="P:tRNA modification"/>
    <property type="evidence" value="ECO:0007669"/>
    <property type="project" value="UniProtKB-UniRule"/>
</dbReference>
<feature type="domain" description="tRNA(Ile)-lysidine/2-thiocytidine synthase N-terminal" evidence="8">
    <location>
        <begin position="33"/>
        <end position="215"/>
    </location>
</feature>
<evidence type="ECO:0000313" key="10">
    <source>
        <dbReference type="EMBL" id="TCT09755.1"/>
    </source>
</evidence>
<feature type="binding site" evidence="7">
    <location>
        <begin position="37"/>
        <end position="42"/>
    </location>
    <ligand>
        <name>ATP</name>
        <dbReference type="ChEBI" id="CHEBI:30616"/>
    </ligand>
</feature>
<dbReference type="Gene3D" id="1.20.59.20">
    <property type="match status" value="1"/>
</dbReference>
<dbReference type="EC" id="6.3.4.19" evidence="7"/>
<evidence type="ECO:0000256" key="2">
    <source>
        <dbReference type="ARBA" id="ARBA00022598"/>
    </source>
</evidence>
<dbReference type="NCBIfam" id="TIGR02432">
    <property type="entry name" value="lysidine_TilS_N"/>
    <property type="match status" value="1"/>
</dbReference>
<comment type="domain">
    <text evidence="7">The N-terminal region contains the highly conserved SGGXDS motif, predicted to be a P-loop motif involved in ATP binding.</text>
</comment>
<keyword evidence="5 7" id="KW-0067">ATP-binding</keyword>
<dbReference type="CDD" id="cd01992">
    <property type="entry name" value="TilS_N"/>
    <property type="match status" value="1"/>
</dbReference>
<keyword evidence="2 7" id="KW-0436">Ligase</keyword>
<dbReference type="InterPro" id="IPR012094">
    <property type="entry name" value="tRNA_Ile_lys_synt"/>
</dbReference>
<dbReference type="EMBL" id="SMAJ01000003">
    <property type="protein sequence ID" value="TCT09755.1"/>
    <property type="molecule type" value="Genomic_DNA"/>
</dbReference>
<proteinExistence type="inferred from homology"/>
<evidence type="ECO:0000259" key="8">
    <source>
        <dbReference type="Pfam" id="PF01171"/>
    </source>
</evidence>
<keyword evidence="4 7" id="KW-0547">Nucleotide-binding</keyword>
<evidence type="ECO:0000256" key="5">
    <source>
        <dbReference type="ARBA" id="ARBA00022840"/>
    </source>
</evidence>
<dbReference type="GO" id="GO:0005524">
    <property type="term" value="F:ATP binding"/>
    <property type="evidence" value="ECO:0007669"/>
    <property type="project" value="UniProtKB-UniRule"/>
</dbReference>
<accession>A0A4R3MDY1</accession>
<dbReference type="InterPro" id="IPR011063">
    <property type="entry name" value="TilS/TtcA_N"/>
</dbReference>
<keyword evidence="11" id="KW-1185">Reference proteome</keyword>
<dbReference type="InterPro" id="IPR012795">
    <property type="entry name" value="tRNA_Ile_lys_synt_N"/>
</dbReference>
<dbReference type="GO" id="GO:0005737">
    <property type="term" value="C:cytoplasm"/>
    <property type="evidence" value="ECO:0007669"/>
    <property type="project" value="UniProtKB-SubCell"/>
</dbReference>
<dbReference type="Pfam" id="PF09179">
    <property type="entry name" value="TilS"/>
    <property type="match status" value="1"/>
</dbReference>
<evidence type="ECO:0000256" key="1">
    <source>
        <dbReference type="ARBA" id="ARBA00022490"/>
    </source>
</evidence>
<dbReference type="AlphaFoldDB" id="A0A4R3MDY1"/>
<comment type="subcellular location">
    <subcellularLocation>
        <location evidence="7">Cytoplasm</location>
    </subcellularLocation>
</comment>
<dbReference type="SUPFAM" id="SSF82829">
    <property type="entry name" value="MesJ substrate recognition domain-like"/>
    <property type="match status" value="1"/>
</dbReference>